<dbReference type="PROSITE" id="PS50893">
    <property type="entry name" value="ABC_TRANSPORTER_2"/>
    <property type="match status" value="1"/>
</dbReference>
<dbReference type="GO" id="GO:0007031">
    <property type="term" value="P:peroxisome organization"/>
    <property type="evidence" value="ECO:0007669"/>
    <property type="project" value="TreeGrafter"/>
</dbReference>
<dbReference type="PANTHER" id="PTHR11384">
    <property type="entry name" value="ATP-BINDING CASSETTE, SUB-FAMILY D MEMBER"/>
    <property type="match status" value="1"/>
</dbReference>
<dbReference type="Gene3D" id="3.40.50.300">
    <property type="entry name" value="P-loop containing nucleotide triphosphate hydrolases"/>
    <property type="match status" value="1"/>
</dbReference>
<evidence type="ECO:0000256" key="1">
    <source>
        <dbReference type="ARBA" id="ARBA00008575"/>
    </source>
</evidence>
<dbReference type="SUPFAM" id="SSF52540">
    <property type="entry name" value="P-loop containing nucleoside triphosphate hydrolases"/>
    <property type="match status" value="1"/>
</dbReference>
<comment type="caution">
    <text evidence="9">The sequence shown here is derived from an EMBL/GenBank/DDBJ whole genome shotgun (WGS) entry which is preliminary data.</text>
</comment>
<proteinExistence type="inferred from homology"/>
<evidence type="ECO:0000256" key="7">
    <source>
        <dbReference type="ARBA" id="ARBA00023136"/>
    </source>
</evidence>
<dbReference type="InterPro" id="IPR011527">
    <property type="entry name" value="ABC1_TM_dom"/>
</dbReference>
<dbReference type="GO" id="GO:0016887">
    <property type="term" value="F:ATP hydrolysis activity"/>
    <property type="evidence" value="ECO:0007669"/>
    <property type="project" value="InterPro"/>
</dbReference>
<dbReference type="GO" id="GO:0015910">
    <property type="term" value="P:long-chain fatty acid import into peroxisome"/>
    <property type="evidence" value="ECO:0007669"/>
    <property type="project" value="TreeGrafter"/>
</dbReference>
<gene>
    <name evidence="9" type="ORF">A1Q1_04937</name>
</gene>
<dbReference type="GO" id="GO:0042760">
    <property type="term" value="P:very long-chain fatty acid catabolic process"/>
    <property type="evidence" value="ECO:0007669"/>
    <property type="project" value="TreeGrafter"/>
</dbReference>
<dbReference type="GO" id="GO:0005524">
    <property type="term" value="F:ATP binding"/>
    <property type="evidence" value="ECO:0007669"/>
    <property type="project" value="UniProtKB-KW"/>
</dbReference>
<dbReference type="GO" id="GO:0140359">
    <property type="term" value="F:ABC-type transporter activity"/>
    <property type="evidence" value="ECO:0007669"/>
    <property type="project" value="InterPro"/>
</dbReference>
<keyword evidence="6" id="KW-1133">Transmembrane helix</keyword>
<dbReference type="HOGENOM" id="CLU_007587_1_1_1"/>
<dbReference type="InterPro" id="IPR017871">
    <property type="entry name" value="ABC_transporter-like_CS"/>
</dbReference>
<name>J5QB72_TRIAS</name>
<dbReference type="InterPro" id="IPR050835">
    <property type="entry name" value="ABC_transporter_sub-D"/>
</dbReference>
<evidence type="ECO:0000256" key="3">
    <source>
        <dbReference type="ARBA" id="ARBA00022692"/>
    </source>
</evidence>
<accession>J5QB72</accession>
<keyword evidence="3" id="KW-0812">Transmembrane</keyword>
<feature type="domain" description="ABC transporter" evidence="8">
    <location>
        <begin position="419"/>
        <end position="654"/>
    </location>
</feature>
<sequence>MTSLPSLSFPQAERRRAAILIVVALALTRSAPIPALKELSDALSLKEWRETRKQRREERRRRERETPLNTPALEKKMVDLYIPDPSGSRTLLVPHRGVISKVRVTPTPASLYAEHRKLFPPLKAGEKLGVNKRFWQMLTAVLRIAFPSNNNLNYYKFGQGWGAIAPGRKDDTSETQAGGADQLITTDLSRFCETLAALYGNMGKPFLDMVIFTSQLAASLGPVGTCGLFAQYYFTAWVLKKATPAFGRMAATQARLEGEYRTGLGRIGRDSEEIAFYDGGKRELSILWKAYNKLTGHVHTIFKDFVIKYFWSAVGYGLMSIPVFYPVATQAIQGETSAAELHNEVASRTESYVSNRRLLLSLGDAGGRLMYSGKELAQLSGYTSRVYSLLASLHALDENRYPENPRPESLPPNENHVLLRGVPIVAPAGGAAGAERGGEELIRSLDLRVEKGEHTLITGPNGVGKTAIARVIAQLWPAWVGLLERPTQGEGGIFFLPQKPYLSIGSLRDQVIYPHTYAEMKARGRTDSELMDILKHVHLAYLPGREGGWDTRKEWKDVLSGGEKQRMGMARLFYHRPQYGVLDECTSAVSTDVEGLMYEHAKSLGITLITISHRPSLLKYHNRHLRLGEPTLHPSLSTANLQSALGTPSTPLASQGWQLTTLSSGTHEEKLELDKEIERLERMLGNDVGEWEKRLEEVNRELRGEAPL</sequence>
<dbReference type="InterPro" id="IPR003593">
    <property type="entry name" value="AAA+_ATPase"/>
</dbReference>
<dbReference type="GO" id="GO:0005324">
    <property type="term" value="F:long-chain fatty acid transmembrane transporter activity"/>
    <property type="evidence" value="ECO:0007669"/>
    <property type="project" value="TreeGrafter"/>
</dbReference>
<keyword evidence="7" id="KW-0472">Membrane</keyword>
<dbReference type="InterPro" id="IPR003439">
    <property type="entry name" value="ABC_transporter-like_ATP-bd"/>
</dbReference>
<keyword evidence="5 9" id="KW-0067">ATP-binding</keyword>
<evidence type="ECO:0000259" key="8">
    <source>
        <dbReference type="PROSITE" id="PS50893"/>
    </source>
</evidence>
<dbReference type="AlphaFoldDB" id="J5QB72"/>
<dbReference type="GO" id="GO:0005778">
    <property type="term" value="C:peroxisomal membrane"/>
    <property type="evidence" value="ECO:0007669"/>
    <property type="project" value="TreeGrafter"/>
</dbReference>
<evidence type="ECO:0000256" key="2">
    <source>
        <dbReference type="ARBA" id="ARBA00022448"/>
    </source>
</evidence>
<dbReference type="InterPro" id="IPR027417">
    <property type="entry name" value="P-loop_NTPase"/>
</dbReference>
<evidence type="ECO:0000313" key="9">
    <source>
        <dbReference type="EMBL" id="EJT46448.1"/>
    </source>
</evidence>
<evidence type="ECO:0000256" key="5">
    <source>
        <dbReference type="ARBA" id="ARBA00022840"/>
    </source>
</evidence>
<evidence type="ECO:0000313" key="10">
    <source>
        <dbReference type="Proteomes" id="UP000002748"/>
    </source>
</evidence>
<keyword evidence="2" id="KW-0813">Transport</keyword>
<dbReference type="OrthoDB" id="422637at2759"/>
<evidence type="ECO:0000256" key="6">
    <source>
        <dbReference type="ARBA" id="ARBA00022989"/>
    </source>
</evidence>
<evidence type="ECO:0000256" key="4">
    <source>
        <dbReference type="ARBA" id="ARBA00022741"/>
    </source>
</evidence>
<dbReference type="PROSITE" id="PS00211">
    <property type="entry name" value="ABC_TRANSPORTER_1"/>
    <property type="match status" value="1"/>
</dbReference>
<dbReference type="Proteomes" id="UP000002748">
    <property type="component" value="Unassembled WGS sequence"/>
</dbReference>
<reference evidence="9 10" key="1">
    <citation type="journal article" date="2012" name="Eukaryot. Cell">
        <title>Draft genome sequence of CBS 2479, the standard type strain of Trichosporon asahii.</title>
        <authorList>
            <person name="Yang R.Y."/>
            <person name="Li H.T."/>
            <person name="Zhu H."/>
            <person name="Zhou G.P."/>
            <person name="Wang M."/>
            <person name="Wang L."/>
        </authorList>
    </citation>
    <scope>NUCLEOTIDE SEQUENCE [LARGE SCALE GENOMIC DNA]</scope>
    <source>
        <strain evidence="10">ATCC 90039 / CBS 2479 / JCM 2466 / KCTC 7840 / NCYC 2677 / UAMH 7654</strain>
    </source>
</reference>
<dbReference type="Pfam" id="PF00005">
    <property type="entry name" value="ABC_tran"/>
    <property type="match status" value="1"/>
</dbReference>
<protein>
    <submittedName>
        <fullName evidence="9">ATP-binding cassette (ABC) transporter</fullName>
    </submittedName>
</protein>
<dbReference type="RefSeq" id="XP_014177219.1">
    <property type="nucleotide sequence ID" value="XM_014321744.1"/>
</dbReference>
<comment type="similarity">
    <text evidence="1">Belongs to the ABC transporter superfamily. ABCD family. Peroxisomal fatty acyl CoA transporter (TC 3.A.1.203) subfamily.</text>
</comment>
<dbReference type="Pfam" id="PF06472">
    <property type="entry name" value="ABC_membrane_2"/>
    <property type="match status" value="1"/>
</dbReference>
<dbReference type="GO" id="GO:0006635">
    <property type="term" value="P:fatty acid beta-oxidation"/>
    <property type="evidence" value="ECO:0007669"/>
    <property type="project" value="TreeGrafter"/>
</dbReference>
<dbReference type="KEGG" id="tasa:A1Q1_04937"/>
<organism evidence="9 10">
    <name type="scientific">Trichosporon asahii var. asahii (strain ATCC 90039 / CBS 2479 / JCM 2466 / KCTC 7840 / NBRC 103889/ NCYC 2677 / UAMH 7654)</name>
    <name type="common">Yeast</name>
    <dbReference type="NCBI Taxonomy" id="1186058"/>
    <lineage>
        <taxon>Eukaryota</taxon>
        <taxon>Fungi</taxon>
        <taxon>Dikarya</taxon>
        <taxon>Basidiomycota</taxon>
        <taxon>Agaricomycotina</taxon>
        <taxon>Tremellomycetes</taxon>
        <taxon>Trichosporonales</taxon>
        <taxon>Trichosporonaceae</taxon>
        <taxon>Trichosporon</taxon>
    </lineage>
</organism>
<dbReference type="CDD" id="cd03223">
    <property type="entry name" value="ABCD_peroxisomal_ALDP"/>
    <property type="match status" value="1"/>
</dbReference>
<keyword evidence="4" id="KW-0547">Nucleotide-binding</keyword>
<dbReference type="SMART" id="SM00382">
    <property type="entry name" value="AAA"/>
    <property type="match status" value="1"/>
</dbReference>
<dbReference type="EMBL" id="ALBS01000291">
    <property type="protein sequence ID" value="EJT46448.1"/>
    <property type="molecule type" value="Genomic_DNA"/>
</dbReference>
<dbReference type="GeneID" id="25988449"/>
<dbReference type="PANTHER" id="PTHR11384:SF67">
    <property type="entry name" value="ATP-BINDING CASSETTE SUB-FAMILY D MEMBER 1"/>
    <property type="match status" value="1"/>
</dbReference>
<dbReference type="VEuPathDB" id="FungiDB:A1Q1_04937"/>